<dbReference type="OrthoDB" id="6612025at2759"/>
<dbReference type="Gene3D" id="2.60.40.10">
    <property type="entry name" value="Immunoglobulins"/>
    <property type="match status" value="1"/>
</dbReference>
<keyword evidence="2" id="KW-0677">Repeat</keyword>
<accession>A0A3P7UCF0</accession>
<dbReference type="AlphaFoldDB" id="A0A183F5P2"/>
<gene>
    <name evidence="6" type="ORF">HPBE_LOCUS1485</name>
</gene>
<dbReference type="PANTHER" id="PTHR12231">
    <property type="entry name" value="CTX-RELATED TYPE I TRANSMEMBRANE PROTEIN"/>
    <property type="match status" value="1"/>
</dbReference>
<dbReference type="InterPro" id="IPR003598">
    <property type="entry name" value="Ig_sub2"/>
</dbReference>
<dbReference type="Proteomes" id="UP000050761">
    <property type="component" value="Unassembled WGS sequence"/>
</dbReference>
<keyword evidence="1" id="KW-0732">Signal</keyword>
<accession>A0A183F5P2</accession>
<dbReference type="InterPro" id="IPR013783">
    <property type="entry name" value="Ig-like_fold"/>
</dbReference>
<keyword evidence="7" id="KW-1185">Reference proteome</keyword>
<proteinExistence type="predicted"/>
<evidence type="ECO:0000313" key="6">
    <source>
        <dbReference type="EMBL" id="VDO19867.1"/>
    </source>
</evidence>
<evidence type="ECO:0000313" key="7">
    <source>
        <dbReference type="Proteomes" id="UP000050761"/>
    </source>
</evidence>
<organism evidence="7 8">
    <name type="scientific">Heligmosomoides polygyrus</name>
    <name type="common">Parasitic roundworm</name>
    <dbReference type="NCBI Taxonomy" id="6339"/>
    <lineage>
        <taxon>Eukaryota</taxon>
        <taxon>Metazoa</taxon>
        <taxon>Ecdysozoa</taxon>
        <taxon>Nematoda</taxon>
        <taxon>Chromadorea</taxon>
        <taxon>Rhabditida</taxon>
        <taxon>Rhabditina</taxon>
        <taxon>Rhabditomorpha</taxon>
        <taxon>Strongyloidea</taxon>
        <taxon>Heligmosomidae</taxon>
        <taxon>Heligmosomoides</taxon>
    </lineage>
</organism>
<feature type="domain" description="Ig-like" evidence="5">
    <location>
        <begin position="48"/>
        <end position="125"/>
    </location>
</feature>
<dbReference type="SMART" id="SM00408">
    <property type="entry name" value="IGc2"/>
    <property type="match status" value="1"/>
</dbReference>
<evidence type="ECO:0000259" key="5">
    <source>
        <dbReference type="PROSITE" id="PS50835"/>
    </source>
</evidence>
<evidence type="ECO:0000256" key="3">
    <source>
        <dbReference type="ARBA" id="ARBA00023157"/>
    </source>
</evidence>
<name>A0A183F5P2_HELPZ</name>
<dbReference type="SMART" id="SM00409">
    <property type="entry name" value="IG"/>
    <property type="match status" value="1"/>
</dbReference>
<dbReference type="GO" id="GO:0043005">
    <property type="term" value="C:neuron projection"/>
    <property type="evidence" value="ECO:0007669"/>
    <property type="project" value="TreeGrafter"/>
</dbReference>
<evidence type="ECO:0000256" key="1">
    <source>
        <dbReference type="ARBA" id="ARBA00022729"/>
    </source>
</evidence>
<reference evidence="8" key="2">
    <citation type="submission" date="2019-09" db="UniProtKB">
        <authorList>
            <consortium name="WormBaseParasite"/>
        </authorList>
    </citation>
    <scope>IDENTIFICATION</scope>
</reference>
<dbReference type="WBParaSite" id="HPBE_0000148401-mRNA-1">
    <property type="protein sequence ID" value="HPBE_0000148401-mRNA-1"/>
    <property type="gene ID" value="HPBE_0000148401"/>
</dbReference>
<dbReference type="InterPro" id="IPR003599">
    <property type="entry name" value="Ig_sub"/>
</dbReference>
<dbReference type="InterPro" id="IPR036179">
    <property type="entry name" value="Ig-like_dom_sf"/>
</dbReference>
<keyword evidence="3" id="KW-1015">Disulfide bond</keyword>
<evidence type="ECO:0000256" key="4">
    <source>
        <dbReference type="ARBA" id="ARBA00023319"/>
    </source>
</evidence>
<dbReference type="InterPro" id="IPR051170">
    <property type="entry name" value="Neural/epithelial_adhesion"/>
</dbReference>
<dbReference type="InterPro" id="IPR007110">
    <property type="entry name" value="Ig-like_dom"/>
</dbReference>
<dbReference type="Pfam" id="PF13927">
    <property type="entry name" value="Ig_3"/>
    <property type="match status" value="1"/>
</dbReference>
<dbReference type="EMBL" id="UZAH01001637">
    <property type="protein sequence ID" value="VDO19867.1"/>
    <property type="molecule type" value="Genomic_DNA"/>
</dbReference>
<dbReference type="PANTHER" id="PTHR12231:SF253">
    <property type="entry name" value="DPR-INTERACTING PROTEIN ETA, ISOFORM B-RELATED"/>
    <property type="match status" value="1"/>
</dbReference>
<keyword evidence="4" id="KW-0393">Immunoglobulin domain</keyword>
<protein>
    <submittedName>
        <fullName evidence="8">Ig-like domain-containing protein</fullName>
    </submittedName>
</protein>
<dbReference type="PROSITE" id="PS50835">
    <property type="entry name" value="IG_LIKE"/>
    <property type="match status" value="1"/>
</dbReference>
<evidence type="ECO:0000256" key="2">
    <source>
        <dbReference type="ARBA" id="ARBA00022737"/>
    </source>
</evidence>
<evidence type="ECO:0000313" key="8">
    <source>
        <dbReference type="WBParaSite" id="HPBE_0000148401-mRNA-1"/>
    </source>
</evidence>
<reference evidence="6 7" key="1">
    <citation type="submission" date="2018-11" db="EMBL/GenBank/DDBJ databases">
        <authorList>
            <consortium name="Pathogen Informatics"/>
        </authorList>
    </citation>
    <scope>NUCLEOTIDE SEQUENCE [LARGE SCALE GENOMIC DNA]</scope>
</reference>
<dbReference type="SUPFAM" id="SSF48726">
    <property type="entry name" value="Immunoglobulin"/>
    <property type="match status" value="2"/>
</dbReference>
<sequence>MELRSNVKDTLLIRGEKDSDGGIFGCQAENTVGRSPVMETHVIIAEPPTFVSRPPPELRAFEGTPVNVTCDAYGDPLPIVYWVHSEKRISTPMLSFPSISHDDHGVYDCVVSNSVSTITSSMRIIIEDSMVRMHNRLWSITPPKKTVHKRVF</sequence>